<evidence type="ECO:0000313" key="1">
    <source>
        <dbReference type="EMBL" id="OYQ27705.1"/>
    </source>
</evidence>
<keyword evidence="2" id="KW-1185">Reference proteome</keyword>
<dbReference type="RefSeq" id="WP_094474016.1">
    <property type="nucleotide sequence ID" value="NZ_NOXT01000113.1"/>
</dbReference>
<protein>
    <recommendedName>
        <fullName evidence="3">Phage tail assembly chaperone</fullName>
    </recommendedName>
</protein>
<gene>
    <name evidence="1" type="ORF">CHU93_10465</name>
</gene>
<evidence type="ECO:0000313" key="2">
    <source>
        <dbReference type="Proteomes" id="UP000216991"/>
    </source>
</evidence>
<reference evidence="1 2" key="1">
    <citation type="submission" date="2017-07" db="EMBL/GenBank/DDBJ databases">
        <title>Sandarakinorhabdus cyanobacteriorum sp. nov., a novel bacterium isolated from cyanobacterial aggregates in a eutrophic lake.</title>
        <authorList>
            <person name="Cai H."/>
        </authorList>
    </citation>
    <scope>NUCLEOTIDE SEQUENCE [LARGE SCALE GENOMIC DNA]</scope>
    <source>
        <strain evidence="1 2">TH057</strain>
    </source>
</reference>
<name>A0A255YGK9_9SPHN</name>
<organism evidence="1 2">
    <name type="scientific">Sandarakinorhabdus cyanobacteriorum</name>
    <dbReference type="NCBI Taxonomy" id="1981098"/>
    <lineage>
        <taxon>Bacteria</taxon>
        <taxon>Pseudomonadati</taxon>
        <taxon>Pseudomonadota</taxon>
        <taxon>Alphaproteobacteria</taxon>
        <taxon>Sphingomonadales</taxon>
        <taxon>Sphingosinicellaceae</taxon>
        <taxon>Sandarakinorhabdus</taxon>
    </lineage>
</organism>
<dbReference type="InterPro" id="IPR019056">
    <property type="entry name" value="Phage_TAC_6"/>
</dbReference>
<sequence length="69" mass="7294">MSRFADAARRGCHAAALALGWRPAEFWAATPAELRTCLGQDGPTEAAAADAGLLAQMMERFPDAERSCG</sequence>
<dbReference type="AlphaFoldDB" id="A0A255YGK9"/>
<proteinExistence type="predicted"/>
<dbReference type="Proteomes" id="UP000216991">
    <property type="component" value="Unassembled WGS sequence"/>
</dbReference>
<dbReference type="Pfam" id="PF09550">
    <property type="entry name" value="Phage_TAC_6"/>
    <property type="match status" value="1"/>
</dbReference>
<comment type="caution">
    <text evidence="1">The sequence shown here is derived from an EMBL/GenBank/DDBJ whole genome shotgun (WGS) entry which is preliminary data.</text>
</comment>
<dbReference type="EMBL" id="NOXT01000113">
    <property type="protein sequence ID" value="OYQ27705.1"/>
    <property type="molecule type" value="Genomic_DNA"/>
</dbReference>
<accession>A0A255YGK9</accession>
<evidence type="ECO:0008006" key="3">
    <source>
        <dbReference type="Google" id="ProtNLM"/>
    </source>
</evidence>